<dbReference type="KEGG" id="fho:H9Q81_02505"/>
<dbReference type="RefSeq" id="WP_101474956.1">
    <property type="nucleotide sequence ID" value="NZ_CP060637.1"/>
</dbReference>
<dbReference type="GO" id="GO:0055085">
    <property type="term" value="P:transmembrane transport"/>
    <property type="evidence" value="ECO:0007669"/>
    <property type="project" value="InterPro"/>
</dbReference>
<evidence type="ECO:0000256" key="6">
    <source>
        <dbReference type="ARBA" id="ARBA00023136"/>
    </source>
</evidence>
<dbReference type="AlphaFoldDB" id="A0A7G9GY48"/>
<protein>
    <submittedName>
        <fullName evidence="9">ABC transporter permease subunit</fullName>
    </submittedName>
</protein>
<evidence type="ECO:0000259" key="8">
    <source>
        <dbReference type="PROSITE" id="PS50928"/>
    </source>
</evidence>
<feature type="transmembrane region" description="Helical" evidence="7">
    <location>
        <begin position="90"/>
        <end position="113"/>
    </location>
</feature>
<feature type="domain" description="ABC transmembrane type-1" evidence="8">
    <location>
        <begin position="57"/>
        <end position="237"/>
    </location>
</feature>
<feature type="transmembrane region" description="Helical" evidence="7">
    <location>
        <begin position="119"/>
        <end position="141"/>
    </location>
</feature>
<keyword evidence="10" id="KW-1185">Reference proteome</keyword>
<evidence type="ECO:0000256" key="1">
    <source>
        <dbReference type="ARBA" id="ARBA00004651"/>
    </source>
</evidence>
<gene>
    <name evidence="9" type="ORF">H9Q81_02505</name>
</gene>
<keyword evidence="5 7" id="KW-1133">Transmembrane helix</keyword>
<dbReference type="PANTHER" id="PTHR30151:SF0">
    <property type="entry name" value="ABC TRANSPORTER PERMEASE PROTEIN MJ0413-RELATED"/>
    <property type="match status" value="1"/>
</dbReference>
<evidence type="ECO:0000256" key="2">
    <source>
        <dbReference type="ARBA" id="ARBA00022448"/>
    </source>
</evidence>
<keyword evidence="2 7" id="KW-0813">Transport</keyword>
<reference evidence="9 10" key="1">
    <citation type="submission" date="2020-08" db="EMBL/GenBank/DDBJ databases">
        <authorList>
            <person name="Liu C."/>
            <person name="Sun Q."/>
        </authorList>
    </citation>
    <scope>NUCLEOTIDE SEQUENCE [LARGE SCALE GENOMIC DNA]</scope>
    <source>
        <strain evidence="9 10">NSJ-57</strain>
    </source>
</reference>
<evidence type="ECO:0000313" key="9">
    <source>
        <dbReference type="EMBL" id="QNM15730.1"/>
    </source>
</evidence>
<keyword evidence="4 7" id="KW-0812">Transmembrane</keyword>
<dbReference type="Gene3D" id="1.10.3720.10">
    <property type="entry name" value="MetI-like"/>
    <property type="match status" value="1"/>
</dbReference>
<dbReference type="EMBL" id="CP060637">
    <property type="protein sequence ID" value="QNM15730.1"/>
    <property type="molecule type" value="Genomic_DNA"/>
</dbReference>
<dbReference type="InterPro" id="IPR035906">
    <property type="entry name" value="MetI-like_sf"/>
</dbReference>
<evidence type="ECO:0000256" key="4">
    <source>
        <dbReference type="ARBA" id="ARBA00022692"/>
    </source>
</evidence>
<dbReference type="PROSITE" id="PS50928">
    <property type="entry name" value="ABC_TM1"/>
    <property type="match status" value="1"/>
</dbReference>
<evidence type="ECO:0000313" key="10">
    <source>
        <dbReference type="Proteomes" id="UP000515913"/>
    </source>
</evidence>
<sequence>MKRYLQLLTKGVSFLLFLLCWNELSTIINNKLLFPNVWDIFISLKNICRSDIFLKIVLNTLKKVGISISVSILLAILVAILAYRYKYIKILFVPYVAFLKSIPTIAVIILVLIWAKTEYVAIIVGVVILFPILYDNIISGIERINTNLIKMSQTFKVSLKEQLLNIYIPGVYFNIAGGLHSLIGLTFKVIIAGEVLAQEDNSIGGEIFLNKIYLEPSKIFAWVIVVIIINFIIEQSIVKINNRLFCWR</sequence>
<accession>A0A7G9GY48</accession>
<name>A0A7G9GY48_9FUSO</name>
<feature type="transmembrane region" description="Helical" evidence="7">
    <location>
        <begin position="162"/>
        <end position="183"/>
    </location>
</feature>
<evidence type="ECO:0000256" key="5">
    <source>
        <dbReference type="ARBA" id="ARBA00022989"/>
    </source>
</evidence>
<dbReference type="SUPFAM" id="SSF161098">
    <property type="entry name" value="MetI-like"/>
    <property type="match status" value="1"/>
</dbReference>
<keyword evidence="6 7" id="KW-0472">Membrane</keyword>
<feature type="transmembrane region" description="Helical" evidence="7">
    <location>
        <begin position="64"/>
        <end position="83"/>
    </location>
</feature>
<keyword evidence="3" id="KW-1003">Cell membrane</keyword>
<proteinExistence type="inferred from homology"/>
<organism evidence="9 10">
    <name type="scientific">Fusobacterium hominis</name>
    <dbReference type="NCBI Taxonomy" id="2764326"/>
    <lineage>
        <taxon>Bacteria</taxon>
        <taxon>Fusobacteriati</taxon>
        <taxon>Fusobacteriota</taxon>
        <taxon>Fusobacteriia</taxon>
        <taxon>Fusobacteriales</taxon>
        <taxon>Fusobacteriaceae</taxon>
        <taxon>Fusobacterium</taxon>
    </lineage>
</organism>
<dbReference type="Proteomes" id="UP000515913">
    <property type="component" value="Chromosome"/>
</dbReference>
<evidence type="ECO:0000256" key="3">
    <source>
        <dbReference type="ARBA" id="ARBA00022475"/>
    </source>
</evidence>
<comment type="similarity">
    <text evidence="7">Belongs to the binding-protein-dependent transport system permease family.</text>
</comment>
<dbReference type="InterPro" id="IPR000515">
    <property type="entry name" value="MetI-like"/>
</dbReference>
<evidence type="ECO:0000256" key="7">
    <source>
        <dbReference type="RuleBase" id="RU363032"/>
    </source>
</evidence>
<feature type="transmembrane region" description="Helical" evidence="7">
    <location>
        <begin position="219"/>
        <end position="238"/>
    </location>
</feature>
<dbReference type="Pfam" id="PF00528">
    <property type="entry name" value="BPD_transp_1"/>
    <property type="match status" value="1"/>
</dbReference>
<comment type="subcellular location">
    <subcellularLocation>
        <location evidence="1 7">Cell membrane</location>
        <topology evidence="1 7">Multi-pass membrane protein</topology>
    </subcellularLocation>
</comment>
<dbReference type="PANTHER" id="PTHR30151">
    <property type="entry name" value="ALKANE SULFONATE ABC TRANSPORTER-RELATED, MEMBRANE SUBUNIT"/>
    <property type="match status" value="1"/>
</dbReference>
<dbReference type="GO" id="GO:0005886">
    <property type="term" value="C:plasma membrane"/>
    <property type="evidence" value="ECO:0007669"/>
    <property type="project" value="UniProtKB-SubCell"/>
</dbReference>